<name>A0A553IE95_9PEZI</name>
<accession>A0A553IE95</accession>
<dbReference type="SUPFAM" id="SSF52540">
    <property type="entry name" value="P-loop containing nucleoside triphosphate hydrolases"/>
    <property type="match status" value="1"/>
</dbReference>
<evidence type="ECO:0000313" key="1">
    <source>
        <dbReference type="EMBL" id="TRX98519.1"/>
    </source>
</evidence>
<dbReference type="EMBL" id="VFLP01000002">
    <property type="protein sequence ID" value="TRX98519.1"/>
    <property type="molecule type" value="Genomic_DNA"/>
</dbReference>
<dbReference type="AlphaFoldDB" id="A0A553IE95"/>
<comment type="caution">
    <text evidence="1">The sequence shown here is derived from an EMBL/GenBank/DDBJ whole genome shotgun (WGS) entry which is preliminary data.</text>
</comment>
<proteinExistence type="predicted"/>
<evidence type="ECO:0008006" key="3">
    <source>
        <dbReference type="Google" id="ProtNLM"/>
    </source>
</evidence>
<reference evidence="2" key="1">
    <citation type="submission" date="2019-06" db="EMBL/GenBank/DDBJ databases">
        <title>Draft genome sequence of the griseofulvin-producing fungus Xylaria cubensis strain G536.</title>
        <authorList>
            <person name="Mead M.E."/>
            <person name="Raja H.A."/>
            <person name="Steenwyk J.L."/>
            <person name="Knowles S.L."/>
            <person name="Oberlies N.H."/>
            <person name="Rokas A."/>
        </authorList>
    </citation>
    <scope>NUCLEOTIDE SEQUENCE [LARGE SCALE GENOMIC DNA]</scope>
    <source>
        <strain evidence="2">G536</strain>
    </source>
</reference>
<dbReference type="Proteomes" id="UP000319160">
    <property type="component" value="Unassembled WGS sequence"/>
</dbReference>
<evidence type="ECO:0000313" key="2">
    <source>
        <dbReference type="Proteomes" id="UP000319160"/>
    </source>
</evidence>
<protein>
    <recommendedName>
        <fullName evidence="3">Helicase C-terminal domain-containing protein</fullName>
    </recommendedName>
</protein>
<sequence>MEGLVEDIHKILGAGKRSVNDERYSVLLMSTGVGAFSVYILEPRWNLHVESQALGRVARLNQHKPIFVTRYFLELAKVEFQTDDSPSST</sequence>
<dbReference type="InterPro" id="IPR027417">
    <property type="entry name" value="P-loop_NTPase"/>
</dbReference>
<gene>
    <name evidence="1" type="ORF">FHL15_000593</name>
</gene>
<dbReference type="STRING" id="2512241.A0A553IE95"/>
<dbReference type="OrthoDB" id="448448at2759"/>
<organism evidence="1 2">
    <name type="scientific">Xylaria flabelliformis</name>
    <dbReference type="NCBI Taxonomy" id="2512241"/>
    <lineage>
        <taxon>Eukaryota</taxon>
        <taxon>Fungi</taxon>
        <taxon>Dikarya</taxon>
        <taxon>Ascomycota</taxon>
        <taxon>Pezizomycotina</taxon>
        <taxon>Sordariomycetes</taxon>
        <taxon>Xylariomycetidae</taxon>
        <taxon>Xylariales</taxon>
        <taxon>Xylariaceae</taxon>
        <taxon>Xylaria</taxon>
    </lineage>
</organism>
<keyword evidence="2" id="KW-1185">Reference proteome</keyword>
<dbReference type="Gene3D" id="3.40.50.300">
    <property type="entry name" value="P-loop containing nucleotide triphosphate hydrolases"/>
    <property type="match status" value="1"/>
</dbReference>